<evidence type="ECO:0000259" key="4">
    <source>
        <dbReference type="Pfam" id="PF13863"/>
    </source>
</evidence>
<keyword evidence="6" id="KW-1185">Reference proteome</keyword>
<feature type="non-terminal residue" evidence="5">
    <location>
        <position position="1"/>
    </location>
</feature>
<comment type="caution">
    <text evidence="5">The sequence shown here is derived from an EMBL/GenBank/DDBJ whole genome shotgun (WGS) entry which is preliminary data.</text>
</comment>
<evidence type="ECO:0000256" key="2">
    <source>
        <dbReference type="SAM" id="Coils"/>
    </source>
</evidence>
<evidence type="ECO:0000313" key="6">
    <source>
        <dbReference type="Proteomes" id="UP000591073"/>
    </source>
</evidence>
<feature type="coiled-coil region" evidence="2">
    <location>
        <begin position="420"/>
        <end position="447"/>
    </location>
</feature>
<name>A0A7L0S9M6_GLABR</name>
<dbReference type="GO" id="GO:0005856">
    <property type="term" value="C:cytoskeleton"/>
    <property type="evidence" value="ECO:0007669"/>
    <property type="project" value="UniProtKB-ARBA"/>
</dbReference>
<evidence type="ECO:0000256" key="3">
    <source>
        <dbReference type="SAM" id="MobiDB-lite"/>
    </source>
</evidence>
<dbReference type="OrthoDB" id="10264063at2759"/>
<gene>
    <name evidence="5" type="primary">Cfap100</name>
    <name evidence="5" type="ORF">GLABRA_R11649</name>
</gene>
<feature type="region of interest" description="Disordered" evidence="3">
    <location>
        <begin position="222"/>
        <end position="276"/>
    </location>
</feature>
<evidence type="ECO:0000256" key="1">
    <source>
        <dbReference type="ARBA" id="ARBA00023054"/>
    </source>
</evidence>
<feature type="compositionally biased region" description="Basic and acidic residues" evidence="3">
    <location>
        <begin position="222"/>
        <end position="236"/>
    </location>
</feature>
<organism evidence="5 6">
    <name type="scientific">Glaucidium brasilianum</name>
    <name type="common">Ferruginous pygmy-owl</name>
    <dbReference type="NCBI Taxonomy" id="78217"/>
    <lineage>
        <taxon>Eukaryota</taxon>
        <taxon>Metazoa</taxon>
        <taxon>Chordata</taxon>
        <taxon>Craniata</taxon>
        <taxon>Vertebrata</taxon>
        <taxon>Euteleostomi</taxon>
        <taxon>Archelosauria</taxon>
        <taxon>Archosauria</taxon>
        <taxon>Dinosauria</taxon>
        <taxon>Saurischia</taxon>
        <taxon>Theropoda</taxon>
        <taxon>Coelurosauria</taxon>
        <taxon>Aves</taxon>
        <taxon>Neognathae</taxon>
        <taxon>Neoaves</taxon>
        <taxon>Telluraves</taxon>
        <taxon>Strigiformes</taxon>
        <taxon>Strigidae</taxon>
        <taxon>Glaucidium</taxon>
    </lineage>
</organism>
<dbReference type="InterPro" id="IPR051147">
    <property type="entry name" value="CFAP_domain-containing"/>
</dbReference>
<accession>A0A7L0S9M6</accession>
<keyword evidence="1 2" id="KW-0175">Coiled coil</keyword>
<dbReference type="PANTHER" id="PTHR21683">
    <property type="entry name" value="COILED-COIL DOMAIN-CONTAINING PROTEIN 42 LIKE-2-LIKE-RELATED"/>
    <property type="match status" value="1"/>
</dbReference>
<evidence type="ECO:0000313" key="5">
    <source>
        <dbReference type="EMBL" id="NXL38239.1"/>
    </source>
</evidence>
<dbReference type="EMBL" id="VXAP01000734">
    <property type="protein sequence ID" value="NXL38239.1"/>
    <property type="molecule type" value="Genomic_DNA"/>
</dbReference>
<dbReference type="Proteomes" id="UP000591073">
    <property type="component" value="Unassembled WGS sequence"/>
</dbReference>
<sequence length="529" mass="61583">NPFTIPPDIDIFSIMDKERKNAEAERERMKTMKIHEKMTYSTKIKAKQKGVRKALQMEEQEEARKEATNEERLKTLQENLSWKIAIKKDYPLEKETFRDYINDRREIFLLEYTMAVMRDEMQRLENTARKEERKLEKAEYCLEKDAAMFDEFLKENHKNCVQALKIAEKETAAKTKKTTEIQAITSQIENLRRETSRFKNTLKEYKMYRDFLYQLSPKEWQEKHGKKHTEGKDLKTASKANEANASPPSTAGQGECQGRAAPSSLGEPHAPSHKTTHVAGWWGTSPHGRALEQPGLVQTKFHEVQWKRSYRRTKPHLMCFPLQEPELYFTDPQQLLSIFMEIEEENLSFIQRSQEIEESLDKVQHTFITTYESTNGVKCYLHLLAAGGMVPGWEAAEESSGSEIPFQNTSFSFWPREKKLAELKQQVVTLKSSITKEEERVEDLKLKVHLFSSGESEADDQDKMLTSLNKKVLEVYCQCTGENEANLETMEMLMVIEKQLNNLLDNLDKIPPAKIEQAEKAQKKERRIR</sequence>
<dbReference type="InterPro" id="IPR025252">
    <property type="entry name" value="DUF4200"/>
</dbReference>
<feature type="compositionally biased region" description="Polar residues" evidence="3">
    <location>
        <begin position="238"/>
        <end position="252"/>
    </location>
</feature>
<protein>
    <submittedName>
        <fullName evidence="5">CP100 protein</fullName>
    </submittedName>
</protein>
<feature type="coiled-coil region" evidence="2">
    <location>
        <begin position="114"/>
        <end position="141"/>
    </location>
</feature>
<proteinExistence type="predicted"/>
<dbReference type="Pfam" id="PF13863">
    <property type="entry name" value="DUF4200"/>
    <property type="match status" value="1"/>
</dbReference>
<reference evidence="5 6" key="1">
    <citation type="submission" date="2019-09" db="EMBL/GenBank/DDBJ databases">
        <title>Bird 10,000 Genomes (B10K) Project - Family phase.</title>
        <authorList>
            <person name="Zhang G."/>
        </authorList>
    </citation>
    <scope>NUCLEOTIDE SEQUENCE [LARGE SCALE GENOMIC DNA]</scope>
    <source>
        <strain evidence="5">B10K-DU-008-63</strain>
    </source>
</reference>
<feature type="non-terminal residue" evidence="5">
    <location>
        <position position="529"/>
    </location>
</feature>
<dbReference type="AlphaFoldDB" id="A0A7L0S9M6"/>
<feature type="domain" description="DUF4200" evidence="4">
    <location>
        <begin position="100"/>
        <end position="218"/>
    </location>
</feature>
<feature type="coiled-coil region" evidence="2">
    <location>
        <begin position="174"/>
        <end position="201"/>
    </location>
</feature>
<dbReference type="PANTHER" id="PTHR21683:SF3">
    <property type="entry name" value="CILIA AND FLAGELLA ASSOCIATED PROTEIN 100"/>
    <property type="match status" value="1"/>
</dbReference>